<sequence>MKPEEKREALQQQERKQSPTGNHRDSFERASHGSLKDLSSGLGTKGLALVIVVLVVVILAIALF</sequence>
<dbReference type="RefSeq" id="WP_062319640.1">
    <property type="nucleotide sequence ID" value="NZ_BJWJ01000001.1"/>
</dbReference>
<keyword evidence="6" id="KW-1185">Reference proteome</keyword>
<keyword evidence="2" id="KW-0812">Transmembrane</keyword>
<dbReference type="EMBL" id="FPAI01000001">
    <property type="protein sequence ID" value="SFS37047.1"/>
    <property type="molecule type" value="Genomic_DNA"/>
</dbReference>
<name>A0A1I6PA27_9BACI</name>
<accession>A0A1I6PA27</accession>
<feature type="compositionally biased region" description="Basic and acidic residues" evidence="1">
    <location>
        <begin position="1"/>
        <end position="35"/>
    </location>
</feature>
<evidence type="ECO:0000256" key="2">
    <source>
        <dbReference type="SAM" id="Phobius"/>
    </source>
</evidence>
<evidence type="ECO:0000313" key="5">
    <source>
        <dbReference type="Proteomes" id="UP000199139"/>
    </source>
</evidence>
<organism evidence="4 5">
    <name type="scientific">Halolactibacillus miurensis</name>
    <dbReference type="NCBI Taxonomy" id="306541"/>
    <lineage>
        <taxon>Bacteria</taxon>
        <taxon>Bacillati</taxon>
        <taxon>Bacillota</taxon>
        <taxon>Bacilli</taxon>
        <taxon>Bacillales</taxon>
        <taxon>Bacillaceae</taxon>
        <taxon>Halolactibacillus</taxon>
    </lineage>
</organism>
<dbReference type="OrthoDB" id="2935923at2"/>
<evidence type="ECO:0000313" key="4">
    <source>
        <dbReference type="EMBL" id="SFS37047.1"/>
    </source>
</evidence>
<keyword evidence="2" id="KW-0472">Membrane</keyword>
<dbReference type="EMBL" id="BJWJ01000001">
    <property type="protein sequence ID" value="GEM03024.1"/>
    <property type="molecule type" value="Genomic_DNA"/>
</dbReference>
<dbReference type="Proteomes" id="UP000199139">
    <property type="component" value="Unassembled WGS sequence"/>
</dbReference>
<reference evidence="3 6" key="2">
    <citation type="submission" date="2019-07" db="EMBL/GenBank/DDBJ databases">
        <title>Whole genome shotgun sequence of Halolactibacillus miurensis NBRC 100873.</title>
        <authorList>
            <person name="Hosoyama A."/>
            <person name="Uohara A."/>
            <person name="Ohji S."/>
            <person name="Ichikawa N."/>
        </authorList>
    </citation>
    <scope>NUCLEOTIDE SEQUENCE [LARGE SCALE GENOMIC DNA]</scope>
    <source>
        <strain evidence="3 6">NBRC 100873</strain>
    </source>
</reference>
<evidence type="ECO:0000313" key="3">
    <source>
        <dbReference type="EMBL" id="GEM03024.1"/>
    </source>
</evidence>
<feature type="region of interest" description="Disordered" evidence="1">
    <location>
        <begin position="1"/>
        <end position="41"/>
    </location>
</feature>
<evidence type="ECO:0000256" key="1">
    <source>
        <dbReference type="SAM" id="MobiDB-lite"/>
    </source>
</evidence>
<dbReference type="InterPro" id="IPR045946">
    <property type="entry name" value="DUF6366"/>
</dbReference>
<proteinExistence type="predicted"/>
<dbReference type="STRING" id="306541.SAMN05421668_101298"/>
<dbReference type="Proteomes" id="UP000321773">
    <property type="component" value="Unassembled WGS sequence"/>
</dbReference>
<evidence type="ECO:0000313" key="6">
    <source>
        <dbReference type="Proteomes" id="UP000321773"/>
    </source>
</evidence>
<feature type="transmembrane region" description="Helical" evidence="2">
    <location>
        <begin position="46"/>
        <end position="63"/>
    </location>
</feature>
<gene>
    <name evidence="3" type="ORF">HMI01_00120</name>
    <name evidence="4" type="ORF">SAMN05421668_101298</name>
</gene>
<dbReference type="AlphaFoldDB" id="A0A1I6PA27"/>
<reference evidence="4 5" key="1">
    <citation type="submission" date="2016-10" db="EMBL/GenBank/DDBJ databases">
        <authorList>
            <person name="de Groot N.N."/>
        </authorList>
    </citation>
    <scope>NUCLEOTIDE SEQUENCE [LARGE SCALE GENOMIC DNA]</scope>
    <source>
        <strain evidence="4 5">DSM 17074</strain>
    </source>
</reference>
<dbReference type="Pfam" id="PF19893">
    <property type="entry name" value="DUF6366"/>
    <property type="match status" value="1"/>
</dbReference>
<keyword evidence="2" id="KW-1133">Transmembrane helix</keyword>
<protein>
    <submittedName>
        <fullName evidence="4">Uncharacterized protein</fullName>
    </submittedName>
</protein>